<reference evidence="3 4" key="1">
    <citation type="submission" date="2013-04" db="EMBL/GenBank/DDBJ databases">
        <title>Oceanicola sp. 22II1-22F33 Genome Sequencing.</title>
        <authorList>
            <person name="Lai Q."/>
            <person name="Li G."/>
            <person name="Shao Z."/>
        </authorList>
    </citation>
    <scope>NUCLEOTIDE SEQUENCE [LARGE SCALE GENOMIC DNA]</scope>
    <source>
        <strain evidence="3 4">22II1-22F33</strain>
    </source>
</reference>
<keyword evidence="4" id="KW-1185">Reference proteome</keyword>
<dbReference type="InterPro" id="IPR029787">
    <property type="entry name" value="Nucleotide_cyclase"/>
</dbReference>
<evidence type="ECO:0000256" key="1">
    <source>
        <dbReference type="PROSITE-ProRule" id="PRU00339"/>
    </source>
</evidence>
<dbReference type="RefSeq" id="WP_088649754.1">
    <property type="nucleotide sequence ID" value="NZ_AQQR01000003.1"/>
</dbReference>
<dbReference type="CDD" id="cd07302">
    <property type="entry name" value="CHD"/>
    <property type="match status" value="1"/>
</dbReference>
<dbReference type="InterPro" id="IPR011990">
    <property type="entry name" value="TPR-like_helical_dom_sf"/>
</dbReference>
<dbReference type="SUPFAM" id="SSF55073">
    <property type="entry name" value="Nucleotide cyclase"/>
    <property type="match status" value="1"/>
</dbReference>
<dbReference type="OrthoDB" id="54411at2"/>
<dbReference type="SUPFAM" id="SSF48452">
    <property type="entry name" value="TPR-like"/>
    <property type="match status" value="1"/>
</dbReference>
<proteinExistence type="predicted"/>
<dbReference type="Pfam" id="PF00211">
    <property type="entry name" value="Guanylate_cyc"/>
    <property type="match status" value="1"/>
</dbReference>
<dbReference type="PROSITE" id="PS50125">
    <property type="entry name" value="GUANYLATE_CYCLASE_2"/>
    <property type="match status" value="1"/>
</dbReference>
<feature type="domain" description="Guanylate cyclase" evidence="2">
    <location>
        <begin position="12"/>
        <end position="127"/>
    </location>
</feature>
<dbReference type="PANTHER" id="PTHR43081:SF19">
    <property type="entry name" value="PH-SENSITIVE ADENYLATE CYCLASE RV1264"/>
    <property type="match status" value="1"/>
</dbReference>
<dbReference type="GO" id="GO:0006171">
    <property type="term" value="P:cAMP biosynthetic process"/>
    <property type="evidence" value="ECO:0007669"/>
    <property type="project" value="TreeGrafter"/>
</dbReference>
<dbReference type="Gene3D" id="3.30.70.1230">
    <property type="entry name" value="Nucleotide cyclase"/>
    <property type="match status" value="1"/>
</dbReference>
<dbReference type="SMART" id="SM00044">
    <property type="entry name" value="CYCc"/>
    <property type="match status" value="1"/>
</dbReference>
<dbReference type="InterPro" id="IPR050697">
    <property type="entry name" value="Adenylyl/Guanylyl_Cyclase_3/4"/>
</dbReference>
<dbReference type="SMART" id="SM00028">
    <property type="entry name" value="TPR"/>
    <property type="match status" value="3"/>
</dbReference>
<dbReference type="GO" id="GO:0004016">
    <property type="term" value="F:adenylate cyclase activity"/>
    <property type="evidence" value="ECO:0007669"/>
    <property type="project" value="UniProtKB-ARBA"/>
</dbReference>
<organism evidence="3 4">
    <name type="scientific">Marinibacterium profundimaris</name>
    <dbReference type="NCBI Taxonomy" id="1679460"/>
    <lineage>
        <taxon>Bacteria</taxon>
        <taxon>Pseudomonadati</taxon>
        <taxon>Pseudomonadota</taxon>
        <taxon>Alphaproteobacteria</taxon>
        <taxon>Rhodobacterales</taxon>
        <taxon>Paracoccaceae</taxon>
        <taxon>Marinibacterium</taxon>
    </lineage>
</organism>
<feature type="repeat" description="TPR" evidence="1">
    <location>
        <begin position="454"/>
        <end position="487"/>
    </location>
</feature>
<evidence type="ECO:0000259" key="2">
    <source>
        <dbReference type="PROSITE" id="PS50125"/>
    </source>
</evidence>
<dbReference type="EMBL" id="AQQR01000003">
    <property type="protein sequence ID" value="OWU74935.1"/>
    <property type="molecule type" value="Genomic_DNA"/>
</dbReference>
<sequence length="589" mass="65311">MTEQTVHRRLAAIMSTDIAGFSRMMNADEAGTLDAVNRIHREIFAPRVRAHQGRVVKLMGDGALVEFVSVVDAVDCALEIQQAMAARPEDPQGRRLLQLRIGINPGDVIFNGRDIFGDGVNLAARLQEIASPGGISISASTYEHLGRRIKAIFADDGEYELKNMVRSVRVFRWPAETLPGRRDGAGRARLQRPDKPSIAVLPFDNMSGDVEQEYFADGVVEAITATLSRIRSFFVIARNSAFAYKGRHVNVRDIGRELGVKYVLEGSVQRAGNRVRITVQLIETDGGAHLWADRYDGSLDDIFELQDKITEQVAGALQPSIQFAEIERTRRKPPHDLGAYDYTMRAMPDVWMLEEQSAARALDLLDKALEIDPDYPLALALAGWCWAQRSVYNWAEDIAVAKAEALKRAERAAELSSDDPLILAVLGAVHTFARNYGTARVLLERANQLDPNAAWALSRLGWLETYADRPEAAKQFFDRAMRLSPLDPMNFNNLVGMGSAYQVASEDGRAAEYFLRALEERPNAHWVHRNLCAALLGDGREAEARASAQALMTAHPNMTVQRFKEAMVFSPCVLDRIGEQMAALGIPEG</sequence>
<keyword evidence="1" id="KW-0802">TPR repeat</keyword>
<gene>
    <name evidence="3" type="ORF">ATO3_10275</name>
</gene>
<dbReference type="AlphaFoldDB" id="A0A225NL64"/>
<dbReference type="Proteomes" id="UP000215377">
    <property type="component" value="Unassembled WGS sequence"/>
</dbReference>
<protein>
    <recommendedName>
        <fullName evidence="2">Guanylate cyclase domain-containing protein</fullName>
    </recommendedName>
</protein>
<evidence type="ECO:0000313" key="4">
    <source>
        <dbReference type="Proteomes" id="UP000215377"/>
    </source>
</evidence>
<dbReference type="PANTHER" id="PTHR43081">
    <property type="entry name" value="ADENYLATE CYCLASE, TERMINAL-DIFFERENTIATION SPECIFIC-RELATED"/>
    <property type="match status" value="1"/>
</dbReference>
<name>A0A225NL64_9RHOB</name>
<accession>A0A225NL64</accession>
<dbReference type="PROSITE" id="PS50005">
    <property type="entry name" value="TPR"/>
    <property type="match status" value="2"/>
</dbReference>
<dbReference type="InterPro" id="IPR001054">
    <property type="entry name" value="A/G_cyclase"/>
</dbReference>
<comment type="caution">
    <text evidence="3">The sequence shown here is derived from an EMBL/GenBank/DDBJ whole genome shotgun (WGS) entry which is preliminary data.</text>
</comment>
<dbReference type="GO" id="GO:0035556">
    <property type="term" value="P:intracellular signal transduction"/>
    <property type="evidence" value="ECO:0007669"/>
    <property type="project" value="InterPro"/>
</dbReference>
<dbReference type="InterPro" id="IPR019734">
    <property type="entry name" value="TPR_rpt"/>
</dbReference>
<feature type="repeat" description="TPR" evidence="1">
    <location>
        <begin position="491"/>
        <end position="524"/>
    </location>
</feature>
<evidence type="ECO:0000313" key="3">
    <source>
        <dbReference type="EMBL" id="OWU74935.1"/>
    </source>
</evidence>
<dbReference type="Gene3D" id="1.25.40.10">
    <property type="entry name" value="Tetratricopeptide repeat domain"/>
    <property type="match status" value="1"/>
</dbReference>
<dbReference type="Gene3D" id="3.40.50.10070">
    <property type="entry name" value="TolB, N-terminal domain"/>
    <property type="match status" value="1"/>
</dbReference>